<dbReference type="PANTHER" id="PTHR43312">
    <property type="entry name" value="D-THREO-ALDOSE 1-DEHYDROGENASE"/>
    <property type="match status" value="1"/>
</dbReference>
<dbReference type="CDD" id="cd19095">
    <property type="entry name" value="AKR_PA4992-like"/>
    <property type="match status" value="1"/>
</dbReference>
<feature type="domain" description="NADP-dependent oxidoreductase" evidence="1">
    <location>
        <begin position="31"/>
        <end position="278"/>
    </location>
</feature>
<dbReference type="InterPro" id="IPR053135">
    <property type="entry name" value="AKR2_Oxidoreductase"/>
</dbReference>
<name>A0A7X2D2L4_9PROT</name>
<dbReference type="SUPFAM" id="SSF51430">
    <property type="entry name" value="NAD(P)-linked oxidoreductase"/>
    <property type="match status" value="1"/>
</dbReference>
<evidence type="ECO:0000313" key="3">
    <source>
        <dbReference type="Proteomes" id="UP000434582"/>
    </source>
</evidence>
<gene>
    <name evidence="2" type="ORF">GHC57_04755</name>
</gene>
<accession>A0A7X2D2L4</accession>
<dbReference type="Pfam" id="PF00248">
    <property type="entry name" value="Aldo_ket_red"/>
    <property type="match status" value="1"/>
</dbReference>
<proteinExistence type="predicted"/>
<dbReference type="EMBL" id="WIVE01000009">
    <property type="protein sequence ID" value="MQX35826.1"/>
    <property type="molecule type" value="Genomic_DNA"/>
</dbReference>
<dbReference type="AlphaFoldDB" id="A0A7X2D2L4"/>
<dbReference type="OrthoDB" id="9783572at2"/>
<dbReference type="InterPro" id="IPR036812">
    <property type="entry name" value="NAD(P)_OxRdtase_dom_sf"/>
</dbReference>
<organism evidence="2 3">
    <name type="scientific">Roseospira navarrensis</name>
    <dbReference type="NCBI Taxonomy" id="140058"/>
    <lineage>
        <taxon>Bacteria</taxon>
        <taxon>Pseudomonadati</taxon>
        <taxon>Pseudomonadota</taxon>
        <taxon>Alphaproteobacteria</taxon>
        <taxon>Rhodospirillales</taxon>
        <taxon>Rhodospirillaceae</taxon>
        <taxon>Roseospira</taxon>
    </lineage>
</organism>
<keyword evidence="3" id="KW-1185">Reference proteome</keyword>
<evidence type="ECO:0000259" key="1">
    <source>
        <dbReference type="Pfam" id="PF00248"/>
    </source>
</evidence>
<comment type="caution">
    <text evidence="2">The sequence shown here is derived from an EMBL/GenBank/DDBJ whole genome shotgun (WGS) entry which is preliminary data.</text>
</comment>
<protein>
    <submittedName>
        <fullName evidence="2">Aldo/keto reductase</fullName>
    </submittedName>
</protein>
<reference evidence="2 3" key="1">
    <citation type="submission" date="2019-10" db="EMBL/GenBank/DDBJ databases">
        <title>Draft whole-genome sequence of the purple nonsulfur photosynthetic bacterium Roseospira navarrensis DSM 15114.</title>
        <authorList>
            <person name="Kyndt J.A."/>
            <person name="Meyer T.E."/>
        </authorList>
    </citation>
    <scope>NUCLEOTIDE SEQUENCE [LARGE SCALE GENOMIC DNA]</scope>
    <source>
        <strain evidence="2 3">DSM 15114</strain>
    </source>
</reference>
<dbReference type="InterPro" id="IPR023210">
    <property type="entry name" value="NADP_OxRdtase_dom"/>
</dbReference>
<dbReference type="Gene3D" id="3.20.20.100">
    <property type="entry name" value="NADP-dependent oxidoreductase domain"/>
    <property type="match status" value="1"/>
</dbReference>
<dbReference type="PANTHER" id="PTHR43312:SF1">
    <property type="entry name" value="NADP-DEPENDENT OXIDOREDUCTASE DOMAIN-CONTAINING PROTEIN"/>
    <property type="match status" value="1"/>
</dbReference>
<sequence length="290" mass="32761">MDALARPVRPTDFGDVLTKTIPSTGEAVPVVGMGTWITFNVGDDQALRDHRTGILREFFRRGGRMIDCSPMYGSSAEVLGYGLSRLETTDGLFSASKVWTSWTSGGPEQIGEQRRLWGVDGFDLMQVHNLKNWEGHLETLREMKAEGQVRYIGVTTSHGRRHDELIRVMETQDLDFIQVTYNILDRAVEDRILPLARDRGMAVIANRPYRQKGLFRLFQDKPLPPWAEEQADAVTWADFFLKFIVSHPAVTCAIPATSQLPHLRENMAAATGRLPDEKTRARMAQYVETL</sequence>
<dbReference type="Proteomes" id="UP000434582">
    <property type="component" value="Unassembled WGS sequence"/>
</dbReference>
<evidence type="ECO:0000313" key="2">
    <source>
        <dbReference type="EMBL" id="MQX35826.1"/>
    </source>
</evidence>